<gene>
    <name evidence="5" type="ORF">ROHU_007635</name>
</gene>
<dbReference type="PROSITE" id="PS00615">
    <property type="entry name" value="C_TYPE_LECTIN_1"/>
    <property type="match status" value="1"/>
</dbReference>
<evidence type="ECO:0000313" key="6">
    <source>
        <dbReference type="Proteomes" id="UP000290572"/>
    </source>
</evidence>
<reference evidence="5 6" key="1">
    <citation type="submission" date="2018-03" db="EMBL/GenBank/DDBJ databases">
        <title>Draft genome sequence of Rohu Carp (Labeo rohita).</title>
        <authorList>
            <person name="Das P."/>
            <person name="Kushwaha B."/>
            <person name="Joshi C.G."/>
            <person name="Kumar D."/>
            <person name="Nagpure N.S."/>
            <person name="Sahoo L."/>
            <person name="Das S.P."/>
            <person name="Bit A."/>
            <person name="Patnaik S."/>
            <person name="Meher P.K."/>
            <person name="Jayasankar P."/>
            <person name="Koringa P.G."/>
            <person name="Patel N.V."/>
            <person name="Hinsu A.T."/>
            <person name="Kumar R."/>
            <person name="Pandey M."/>
            <person name="Agarwal S."/>
            <person name="Srivastava S."/>
            <person name="Singh M."/>
            <person name="Iquebal M.A."/>
            <person name="Jaiswal S."/>
            <person name="Angadi U.B."/>
            <person name="Kumar N."/>
            <person name="Raza M."/>
            <person name="Shah T.M."/>
            <person name="Rai A."/>
            <person name="Jena J.K."/>
        </authorList>
    </citation>
    <scope>NUCLEOTIDE SEQUENCE [LARGE SCALE GENOMIC DNA]</scope>
    <source>
        <strain evidence="5">DASCIFA01</strain>
        <tissue evidence="5">Testis</tissue>
    </source>
</reference>
<dbReference type="InterPro" id="IPR050111">
    <property type="entry name" value="C-type_lectin/snaclec_domain"/>
</dbReference>
<dbReference type="GO" id="GO:0030246">
    <property type="term" value="F:carbohydrate binding"/>
    <property type="evidence" value="ECO:0007669"/>
    <property type="project" value="UniProtKB-KW"/>
</dbReference>
<accession>A0A498MCX5</accession>
<sequence length="217" mass="24726">MQRRHSTEEKHRNRLAMAEFKHIQDSSSSSQSNFYCVLKEDTNKRPSRTRKDCLWSKEFCFLLICGIIILFMALLITVSVKYKPVLSCKAGWQLFLSNCYKFSSDDGNWQTARSSCSGQGALLLILGKDSREWDLIVQHVVQSSNSYWIGLTDAITGHWRWVDGTPYTMNSSQWEPGEPNNSMGTEDCGELTKSGKLNDADCSRNFRFICKAPPSEN</sequence>
<keyword evidence="1 5" id="KW-0430">Lectin</keyword>
<name>A0A498MCX5_LABRO</name>
<evidence type="ECO:0000259" key="4">
    <source>
        <dbReference type="PROSITE" id="PS50041"/>
    </source>
</evidence>
<feature type="domain" description="C-type lectin" evidence="4">
    <location>
        <begin position="95"/>
        <end position="211"/>
    </location>
</feature>
<proteinExistence type="predicted"/>
<protein>
    <submittedName>
        <fullName evidence="5">C-type lectin domain family 10 member A-like protein</fullName>
    </submittedName>
</protein>
<organism evidence="5 6">
    <name type="scientific">Labeo rohita</name>
    <name type="common">Indian major carp</name>
    <name type="synonym">Cyprinus rohita</name>
    <dbReference type="NCBI Taxonomy" id="84645"/>
    <lineage>
        <taxon>Eukaryota</taxon>
        <taxon>Metazoa</taxon>
        <taxon>Chordata</taxon>
        <taxon>Craniata</taxon>
        <taxon>Vertebrata</taxon>
        <taxon>Euteleostomi</taxon>
        <taxon>Actinopterygii</taxon>
        <taxon>Neopterygii</taxon>
        <taxon>Teleostei</taxon>
        <taxon>Ostariophysi</taxon>
        <taxon>Cypriniformes</taxon>
        <taxon>Cyprinidae</taxon>
        <taxon>Labeoninae</taxon>
        <taxon>Labeonini</taxon>
        <taxon>Labeo</taxon>
    </lineage>
</organism>
<dbReference type="InterPro" id="IPR018378">
    <property type="entry name" value="C-type_lectin_CS"/>
</dbReference>
<evidence type="ECO:0000256" key="3">
    <source>
        <dbReference type="SAM" id="Phobius"/>
    </source>
</evidence>
<evidence type="ECO:0000313" key="5">
    <source>
        <dbReference type="EMBL" id="RXN18801.1"/>
    </source>
</evidence>
<dbReference type="AlphaFoldDB" id="A0A498MCX5"/>
<keyword evidence="3" id="KW-1133">Transmembrane helix</keyword>
<dbReference type="EMBL" id="QBIY01012701">
    <property type="protein sequence ID" value="RXN18801.1"/>
    <property type="molecule type" value="Genomic_DNA"/>
</dbReference>
<dbReference type="SUPFAM" id="SSF56436">
    <property type="entry name" value="C-type lectin-like"/>
    <property type="match status" value="1"/>
</dbReference>
<feature type="transmembrane region" description="Helical" evidence="3">
    <location>
        <begin position="59"/>
        <end position="80"/>
    </location>
</feature>
<dbReference type="STRING" id="84645.A0A498MCX5"/>
<comment type="caution">
    <text evidence="5">The sequence shown here is derived from an EMBL/GenBank/DDBJ whole genome shotgun (WGS) entry which is preliminary data.</text>
</comment>
<keyword evidence="6" id="KW-1185">Reference proteome</keyword>
<dbReference type="PANTHER" id="PTHR22803">
    <property type="entry name" value="MANNOSE, PHOSPHOLIPASE, LECTIN RECEPTOR RELATED"/>
    <property type="match status" value="1"/>
</dbReference>
<dbReference type="Proteomes" id="UP000290572">
    <property type="component" value="Unassembled WGS sequence"/>
</dbReference>
<dbReference type="InterPro" id="IPR016187">
    <property type="entry name" value="CTDL_fold"/>
</dbReference>
<dbReference type="SMART" id="SM00034">
    <property type="entry name" value="CLECT"/>
    <property type="match status" value="1"/>
</dbReference>
<dbReference type="InterPro" id="IPR001304">
    <property type="entry name" value="C-type_lectin-like"/>
</dbReference>
<dbReference type="Gene3D" id="3.10.100.10">
    <property type="entry name" value="Mannose-Binding Protein A, subunit A"/>
    <property type="match status" value="1"/>
</dbReference>
<keyword evidence="3" id="KW-0812">Transmembrane</keyword>
<keyword evidence="2" id="KW-1015">Disulfide bond</keyword>
<dbReference type="CDD" id="cd03590">
    <property type="entry name" value="CLECT_DC-SIGN_like"/>
    <property type="match status" value="1"/>
</dbReference>
<evidence type="ECO:0000256" key="2">
    <source>
        <dbReference type="ARBA" id="ARBA00023157"/>
    </source>
</evidence>
<dbReference type="Pfam" id="PF00059">
    <property type="entry name" value="Lectin_C"/>
    <property type="match status" value="1"/>
</dbReference>
<keyword evidence="3" id="KW-0472">Membrane</keyword>
<dbReference type="PROSITE" id="PS50041">
    <property type="entry name" value="C_TYPE_LECTIN_2"/>
    <property type="match status" value="1"/>
</dbReference>
<evidence type="ECO:0000256" key="1">
    <source>
        <dbReference type="ARBA" id="ARBA00022734"/>
    </source>
</evidence>
<dbReference type="InterPro" id="IPR016186">
    <property type="entry name" value="C-type_lectin-like/link_sf"/>
</dbReference>
<dbReference type="InterPro" id="IPR033989">
    <property type="entry name" value="CD209-like_CTLD"/>
</dbReference>